<dbReference type="STRING" id="1802389.A3C17_04535"/>
<gene>
    <name evidence="2" type="ORF">A3C17_04535</name>
</gene>
<feature type="transmembrane region" description="Helical" evidence="1">
    <location>
        <begin position="325"/>
        <end position="350"/>
    </location>
</feature>
<dbReference type="Proteomes" id="UP000177097">
    <property type="component" value="Unassembled WGS sequence"/>
</dbReference>
<organism evidence="2 3">
    <name type="scientific">Candidatus Uhrbacteria bacterium RIFCSPHIGHO2_02_FULL_53_13</name>
    <dbReference type="NCBI Taxonomy" id="1802389"/>
    <lineage>
        <taxon>Bacteria</taxon>
        <taxon>Candidatus Uhriibacteriota</taxon>
    </lineage>
</organism>
<keyword evidence="1" id="KW-1133">Transmembrane helix</keyword>
<protein>
    <submittedName>
        <fullName evidence="2">Uncharacterized protein</fullName>
    </submittedName>
</protein>
<dbReference type="EMBL" id="MGDX01000002">
    <property type="protein sequence ID" value="OGL72024.1"/>
    <property type="molecule type" value="Genomic_DNA"/>
</dbReference>
<dbReference type="AlphaFoldDB" id="A0A1F7U2Q1"/>
<evidence type="ECO:0000313" key="2">
    <source>
        <dbReference type="EMBL" id="OGL72024.1"/>
    </source>
</evidence>
<feature type="transmembrane region" description="Helical" evidence="1">
    <location>
        <begin position="300"/>
        <end position="319"/>
    </location>
</feature>
<comment type="caution">
    <text evidence="2">The sequence shown here is derived from an EMBL/GenBank/DDBJ whole genome shotgun (WGS) entry which is preliminary data.</text>
</comment>
<proteinExistence type="predicted"/>
<reference evidence="2 3" key="1">
    <citation type="journal article" date="2016" name="Nat. Commun.">
        <title>Thousands of microbial genomes shed light on interconnected biogeochemical processes in an aquifer system.</title>
        <authorList>
            <person name="Anantharaman K."/>
            <person name="Brown C.T."/>
            <person name="Hug L.A."/>
            <person name="Sharon I."/>
            <person name="Castelle C.J."/>
            <person name="Probst A.J."/>
            <person name="Thomas B.C."/>
            <person name="Singh A."/>
            <person name="Wilkins M.J."/>
            <person name="Karaoz U."/>
            <person name="Brodie E.L."/>
            <person name="Williams K.H."/>
            <person name="Hubbard S.S."/>
            <person name="Banfield J.F."/>
        </authorList>
    </citation>
    <scope>NUCLEOTIDE SEQUENCE [LARGE SCALE GENOMIC DNA]</scope>
</reference>
<feature type="transmembrane region" description="Helical" evidence="1">
    <location>
        <begin position="395"/>
        <end position="418"/>
    </location>
</feature>
<feature type="transmembrane region" description="Helical" evidence="1">
    <location>
        <begin position="424"/>
        <end position="444"/>
    </location>
</feature>
<sequence length="524" mass="60476">MNKHIATLARLVQEGNGWEQDGEKITVSKTSRTAGSAYERVRNAVEYEEEHLLRRNAIRRILGRRRTMDSDEAIQSRGEAILRELIWAKYLPNKIVPAKKIKAVDAILNKYDSLFERVPDNKEHQEMEDWLLDVLSTEVEYTIESPKSGEALATMMFEAMRAHITWGVGTDLDESKKDLLTYIAIHRALLKSNLATLRFRVFMLYVPDWHRPSAKTKRAVEERLMGLIQTIENDIRHPYADQLYRLMRRYALVFWAMEDVIKEHPDEAMEIFRDDDRLKRSIGTAVSERYKVFRKKLYRIVGRAIIFLFLTKMLLALILEVPYDLYVLGALETVPLAINVVFHPVFLALIGLTVRIPAGRNTALVTDHVRKLVNDESASMETIFKVKKPWTQGTLGAVFSSLYGLTFIVSYGVVAWVLTAVLNFNVLSTALFLFFFSLVTFFGIKIRQSVRELLVVERQGGIIGTIFDFFMLPVVRVGRWISLQSPKVNIFIFFLDFIVEAPFKLAIEMIEGWVAFIREKKEEL</sequence>
<name>A0A1F7U2Q1_9BACT</name>
<keyword evidence="1" id="KW-0472">Membrane</keyword>
<keyword evidence="1" id="KW-0812">Transmembrane</keyword>
<evidence type="ECO:0000256" key="1">
    <source>
        <dbReference type="SAM" id="Phobius"/>
    </source>
</evidence>
<evidence type="ECO:0000313" key="3">
    <source>
        <dbReference type="Proteomes" id="UP000177097"/>
    </source>
</evidence>
<accession>A0A1F7U2Q1</accession>